<reference evidence="3" key="1">
    <citation type="submission" date="2020-08" db="EMBL/GenBank/DDBJ databases">
        <title>Genome public.</title>
        <authorList>
            <person name="Liu C."/>
            <person name="Sun Q."/>
        </authorList>
    </citation>
    <scope>NUCLEOTIDE SEQUENCE</scope>
    <source>
        <strain evidence="3">BX5</strain>
    </source>
</reference>
<protein>
    <submittedName>
        <fullName evidence="3">MFS transporter</fullName>
    </submittedName>
</protein>
<evidence type="ECO:0000256" key="2">
    <source>
        <dbReference type="SAM" id="Phobius"/>
    </source>
</evidence>
<dbReference type="PANTHER" id="PTHR11360:SF290">
    <property type="entry name" value="MONOCARBOXYLATE MFS PERMEASE"/>
    <property type="match status" value="1"/>
</dbReference>
<dbReference type="InterPro" id="IPR050327">
    <property type="entry name" value="Proton-linked_MCT"/>
</dbReference>
<dbReference type="RefSeq" id="WP_186879165.1">
    <property type="nucleotide sequence ID" value="NZ_JACOPN010000009.1"/>
</dbReference>
<feature type="transmembrane region" description="Helical" evidence="2">
    <location>
        <begin position="283"/>
        <end position="303"/>
    </location>
</feature>
<evidence type="ECO:0000256" key="1">
    <source>
        <dbReference type="ARBA" id="ARBA00004651"/>
    </source>
</evidence>
<feature type="transmembrane region" description="Helical" evidence="2">
    <location>
        <begin position="49"/>
        <end position="68"/>
    </location>
</feature>
<keyword evidence="4" id="KW-1185">Reference proteome</keyword>
<accession>A0A8J6J710</accession>
<dbReference type="GO" id="GO:0005886">
    <property type="term" value="C:plasma membrane"/>
    <property type="evidence" value="ECO:0007669"/>
    <property type="project" value="UniProtKB-SubCell"/>
</dbReference>
<dbReference type="SUPFAM" id="SSF103473">
    <property type="entry name" value="MFS general substrate transporter"/>
    <property type="match status" value="1"/>
</dbReference>
<dbReference type="PANTHER" id="PTHR11360">
    <property type="entry name" value="MONOCARBOXYLATE TRANSPORTER"/>
    <property type="match status" value="1"/>
</dbReference>
<feature type="transmembrane region" description="Helical" evidence="2">
    <location>
        <begin position="217"/>
        <end position="236"/>
    </location>
</feature>
<feature type="transmembrane region" description="Helical" evidence="2">
    <location>
        <begin position="343"/>
        <end position="361"/>
    </location>
</feature>
<dbReference type="Pfam" id="PF07690">
    <property type="entry name" value="MFS_1"/>
    <property type="match status" value="1"/>
</dbReference>
<evidence type="ECO:0000313" key="4">
    <source>
        <dbReference type="Proteomes" id="UP000602260"/>
    </source>
</evidence>
<feature type="transmembrane region" description="Helical" evidence="2">
    <location>
        <begin position="136"/>
        <end position="155"/>
    </location>
</feature>
<feature type="transmembrane region" description="Helical" evidence="2">
    <location>
        <begin position="248"/>
        <end position="271"/>
    </location>
</feature>
<comment type="caution">
    <text evidence="3">The sequence shown here is derived from an EMBL/GenBank/DDBJ whole genome shotgun (WGS) entry which is preliminary data.</text>
</comment>
<sequence>MNRPHYAWLVCLGGALTLLSTVGLGVNVFAVYQPEIIALRHFTNAQGSLITTVRSLFILIALLTVNRVCARLGLRRSMTLGVVLIALSCFCFGAARAFWQYCVAAAFTGLGYCYGGMVPLSLLIGRWFRLRRNLALGLASAGSGVASIAASPLLAHVMEKQGLQAAFWWEGAVLIVLAAAVWLLVRSDPAQLGLEPLGGAAPKTDAPHSGSSSGPPAYLAAMAAGFLIGGVGGPGFSHLTVHYATLGYAPLFLAGLVSASGVCICVGKVLCGQIYDRWGAAAGDSYCYLGVMAGTALCCLPAGEGPLLPVLAVGFFSLGLPISAVSPSVWAADLAGPGDFPRAVQAINLAYTVGVILFGPVPGLLADRTGSYVPAYLLFAALLTLAIVLVRMAYVRANRQKV</sequence>
<comment type="subcellular location">
    <subcellularLocation>
        <location evidence="1">Cell membrane</location>
        <topology evidence="1">Multi-pass membrane protein</topology>
    </subcellularLocation>
</comment>
<keyword evidence="2" id="KW-0812">Transmembrane</keyword>
<dbReference type="Gene3D" id="1.20.1250.20">
    <property type="entry name" value="MFS general substrate transporter like domains"/>
    <property type="match status" value="2"/>
</dbReference>
<feature type="transmembrane region" description="Helical" evidence="2">
    <location>
        <begin position="309"/>
        <end position="331"/>
    </location>
</feature>
<keyword evidence="2" id="KW-1133">Transmembrane helix</keyword>
<organism evidence="3 4">
    <name type="scientific">Flintibacter faecis</name>
    <dbReference type="NCBI Taxonomy" id="2763047"/>
    <lineage>
        <taxon>Bacteria</taxon>
        <taxon>Bacillati</taxon>
        <taxon>Bacillota</taxon>
        <taxon>Clostridia</taxon>
        <taxon>Eubacteriales</taxon>
        <taxon>Flintibacter</taxon>
    </lineage>
</organism>
<gene>
    <name evidence="3" type="ORF">H8S55_12100</name>
</gene>
<dbReference type="EMBL" id="JACOPN010000009">
    <property type="protein sequence ID" value="MBC5718047.1"/>
    <property type="molecule type" value="Genomic_DNA"/>
</dbReference>
<feature type="transmembrane region" description="Helical" evidence="2">
    <location>
        <begin position="105"/>
        <end position="124"/>
    </location>
</feature>
<proteinExistence type="predicted"/>
<dbReference type="InterPro" id="IPR036259">
    <property type="entry name" value="MFS_trans_sf"/>
</dbReference>
<dbReference type="AlphaFoldDB" id="A0A8J6J710"/>
<feature type="transmembrane region" description="Helical" evidence="2">
    <location>
        <begin position="167"/>
        <end position="185"/>
    </location>
</feature>
<evidence type="ECO:0000313" key="3">
    <source>
        <dbReference type="EMBL" id="MBC5718047.1"/>
    </source>
</evidence>
<keyword evidence="2" id="KW-0472">Membrane</keyword>
<feature type="transmembrane region" description="Helical" evidence="2">
    <location>
        <begin position="373"/>
        <end position="394"/>
    </location>
</feature>
<dbReference type="GO" id="GO:0022857">
    <property type="term" value="F:transmembrane transporter activity"/>
    <property type="evidence" value="ECO:0007669"/>
    <property type="project" value="InterPro"/>
</dbReference>
<dbReference type="InterPro" id="IPR011701">
    <property type="entry name" value="MFS"/>
</dbReference>
<name>A0A8J6J710_9FIRM</name>
<dbReference type="Proteomes" id="UP000602260">
    <property type="component" value="Unassembled WGS sequence"/>
</dbReference>
<feature type="transmembrane region" description="Helical" evidence="2">
    <location>
        <begin position="80"/>
        <end position="99"/>
    </location>
</feature>